<reference evidence="2" key="1">
    <citation type="submission" date="2021-05" db="EMBL/GenBank/DDBJ databases">
        <authorList>
            <person name="Arsene-Ploetze F."/>
        </authorList>
    </citation>
    <scope>NUCLEOTIDE SEQUENCE</scope>
    <source>
        <strain evidence="2">DSM 42138</strain>
    </source>
</reference>
<organism evidence="2 3">
    <name type="scientific">Actinacidiphila cocklensis</name>
    <dbReference type="NCBI Taxonomy" id="887465"/>
    <lineage>
        <taxon>Bacteria</taxon>
        <taxon>Bacillati</taxon>
        <taxon>Actinomycetota</taxon>
        <taxon>Actinomycetes</taxon>
        <taxon>Kitasatosporales</taxon>
        <taxon>Streptomycetaceae</taxon>
        <taxon>Actinacidiphila</taxon>
    </lineage>
</organism>
<evidence type="ECO:0000313" key="3">
    <source>
        <dbReference type="Proteomes" id="UP001152519"/>
    </source>
</evidence>
<feature type="domain" description="BioF2-like acetyltransferase" evidence="1">
    <location>
        <begin position="155"/>
        <end position="304"/>
    </location>
</feature>
<dbReference type="SUPFAM" id="SSF55729">
    <property type="entry name" value="Acyl-CoA N-acyltransferases (Nat)"/>
    <property type="match status" value="1"/>
</dbReference>
<proteinExistence type="predicted"/>
<keyword evidence="3" id="KW-1185">Reference proteome</keyword>
<dbReference type="Gene3D" id="3.40.630.30">
    <property type="match status" value="1"/>
</dbReference>
<protein>
    <submittedName>
        <fullName evidence="2">Acetyltransf_6 domain-containing protein</fullName>
    </submittedName>
</protein>
<dbReference type="InterPro" id="IPR016181">
    <property type="entry name" value="Acyl_CoA_acyltransferase"/>
</dbReference>
<dbReference type="Proteomes" id="UP001152519">
    <property type="component" value="Unassembled WGS sequence"/>
</dbReference>
<dbReference type="EMBL" id="CAJSLV010000081">
    <property type="protein sequence ID" value="CAG6397152.1"/>
    <property type="molecule type" value="Genomic_DNA"/>
</dbReference>
<dbReference type="AlphaFoldDB" id="A0A9W4DSY5"/>
<dbReference type="Pfam" id="PF13480">
    <property type="entry name" value="Acetyltransf_6"/>
    <property type="match status" value="1"/>
</dbReference>
<accession>A0A9W4DSY5</accession>
<sequence>MKGLIDMTGAGGSGASTAWGVPLRARYAWEQSDHPALLGVRGALQRHLVPLVSTVSSADPNGPSLGYAGVPVGIGRVRQTLEACREAGGAPTTAVRRGRVRRADLFGGVLPDADLVAVGCHAEQAAELPTEHALVLPFRLHLVVGLSGGREQWQRAVSKRERQWFSARRKERVWAFDVATDEESFRFFYRRMHVPTMRSRHGARTRSEPEASALENLFRSGVLAFVTVDGERVAGVLCRRSADGATITVRLLGVLDGTEEMYQLGAMKALYHLLLEWADEHGYRNVDLGGMEAWLSRGLFQWKRRFAPRLQLAPNHLGGLRVWFHARRDTPAVRDFLVANPVLELVGDQEFGAVYFHDDQRPARLDLAHACPNSPGYRTVHLDDFLPARSKP</sequence>
<comment type="caution">
    <text evidence="2">The sequence shown here is derived from an EMBL/GenBank/DDBJ whole genome shotgun (WGS) entry which is preliminary data.</text>
</comment>
<gene>
    <name evidence="2" type="ORF">SCOCK_50201</name>
</gene>
<name>A0A9W4DSY5_9ACTN</name>
<evidence type="ECO:0000313" key="2">
    <source>
        <dbReference type="EMBL" id="CAG6397152.1"/>
    </source>
</evidence>
<dbReference type="InterPro" id="IPR038740">
    <property type="entry name" value="BioF2-like_GNAT_dom"/>
</dbReference>
<evidence type="ECO:0000259" key="1">
    <source>
        <dbReference type="Pfam" id="PF13480"/>
    </source>
</evidence>